<comment type="caution">
    <text evidence="1">The sequence shown here is derived from an EMBL/GenBank/DDBJ whole genome shotgun (WGS) entry which is preliminary data.</text>
</comment>
<protein>
    <submittedName>
        <fullName evidence="1">Uncharacterized protein</fullName>
    </submittedName>
</protein>
<sequence length="252" mass="26716">MAGAAERIQEMLRNFEEQAVKAGRLQSAVQDMRGTATSDDRSITVSVAPSGAVLDLAGENLAFIIGCPQKSGWFGAIVGNESHAPHGAGDDRGQPPWPQVNPQVAAGDYLADEWVHDPAVFGWAHAGDSQQSAPQSVAALNSGGHLAWLVCSDQRLAVVVEADALSEAESSGERPGLLGGWLGKGKANSGEVEPVETWWQLPGNGIAEFSAAALGRGFEPIEFFRINFTDRSTLEFRLKDAAELVEIAGQRI</sequence>
<gene>
    <name evidence="1" type="ORF">E1202_20580</name>
</gene>
<dbReference type="EMBL" id="SMLA01000034">
    <property type="protein sequence ID" value="TDD85683.1"/>
    <property type="molecule type" value="Genomic_DNA"/>
</dbReference>
<dbReference type="Proteomes" id="UP000294723">
    <property type="component" value="Unassembled WGS sequence"/>
</dbReference>
<accession>A0A4R5BK15</accession>
<evidence type="ECO:0000313" key="2">
    <source>
        <dbReference type="Proteomes" id="UP000294723"/>
    </source>
</evidence>
<name>A0A4R5BK15_9PSEU</name>
<evidence type="ECO:0000313" key="1">
    <source>
        <dbReference type="EMBL" id="TDD85683.1"/>
    </source>
</evidence>
<proteinExistence type="predicted"/>
<reference evidence="1 2" key="1">
    <citation type="submission" date="2019-03" db="EMBL/GenBank/DDBJ databases">
        <title>Draft genome sequences of novel Actinobacteria.</title>
        <authorList>
            <person name="Sahin N."/>
            <person name="Ay H."/>
            <person name="Saygin H."/>
        </authorList>
    </citation>
    <scope>NUCLEOTIDE SEQUENCE [LARGE SCALE GENOMIC DNA]</scope>
    <source>
        <strain evidence="1 2">5K548</strain>
    </source>
</reference>
<organism evidence="1 2">
    <name type="scientific">Saccharopolyspora karakumensis</name>
    <dbReference type="NCBI Taxonomy" id="2530386"/>
    <lineage>
        <taxon>Bacteria</taxon>
        <taxon>Bacillati</taxon>
        <taxon>Actinomycetota</taxon>
        <taxon>Actinomycetes</taxon>
        <taxon>Pseudonocardiales</taxon>
        <taxon>Pseudonocardiaceae</taxon>
        <taxon>Saccharopolyspora</taxon>
    </lineage>
</organism>
<dbReference type="RefSeq" id="WP_132684784.1">
    <property type="nucleotide sequence ID" value="NZ_SMLA01000034.1"/>
</dbReference>
<keyword evidence="2" id="KW-1185">Reference proteome</keyword>
<dbReference type="AlphaFoldDB" id="A0A4R5BK15"/>